<dbReference type="Proteomes" id="UP000199559">
    <property type="component" value="Unassembled WGS sequence"/>
</dbReference>
<keyword evidence="5" id="KW-1185">Reference proteome</keyword>
<dbReference type="RefSeq" id="WP_090836372.1">
    <property type="nucleotide sequence ID" value="NZ_FORM01000001.1"/>
</dbReference>
<evidence type="ECO:0000256" key="1">
    <source>
        <dbReference type="SAM" id="MobiDB-lite"/>
    </source>
</evidence>
<dbReference type="Pfam" id="PF03544">
    <property type="entry name" value="TonB_C"/>
    <property type="match status" value="1"/>
</dbReference>
<feature type="region of interest" description="Disordered" evidence="1">
    <location>
        <begin position="88"/>
        <end position="111"/>
    </location>
</feature>
<evidence type="ECO:0000256" key="2">
    <source>
        <dbReference type="SAM" id="Phobius"/>
    </source>
</evidence>
<keyword evidence="2" id="KW-1133">Transmembrane helix</keyword>
<evidence type="ECO:0000313" key="5">
    <source>
        <dbReference type="Proteomes" id="UP000199559"/>
    </source>
</evidence>
<dbReference type="EMBL" id="FORM01000001">
    <property type="protein sequence ID" value="SFI48880.1"/>
    <property type="molecule type" value="Genomic_DNA"/>
</dbReference>
<dbReference type="InterPro" id="IPR037682">
    <property type="entry name" value="TonB_C"/>
</dbReference>
<feature type="transmembrane region" description="Helical" evidence="2">
    <location>
        <begin position="33"/>
        <end position="51"/>
    </location>
</feature>
<dbReference type="AlphaFoldDB" id="A0A1I3ILW5"/>
<keyword evidence="2" id="KW-0812">Transmembrane</keyword>
<keyword evidence="2" id="KW-0472">Membrane</keyword>
<dbReference type="Gene3D" id="3.30.1150.10">
    <property type="match status" value="1"/>
</dbReference>
<organism evidence="4 5">
    <name type="scientific">Olleya namhaensis</name>
    <dbReference type="NCBI Taxonomy" id="1144750"/>
    <lineage>
        <taxon>Bacteria</taxon>
        <taxon>Pseudomonadati</taxon>
        <taxon>Bacteroidota</taxon>
        <taxon>Flavobacteriia</taxon>
        <taxon>Flavobacteriales</taxon>
        <taxon>Flavobacteriaceae</taxon>
    </lineage>
</organism>
<name>A0A1I3ILW5_9FLAO</name>
<evidence type="ECO:0000313" key="4">
    <source>
        <dbReference type="EMBL" id="SFI48880.1"/>
    </source>
</evidence>
<dbReference type="SUPFAM" id="SSF74653">
    <property type="entry name" value="TolA/TonB C-terminal domain"/>
    <property type="match status" value="1"/>
</dbReference>
<dbReference type="STRING" id="1144750.SAMN05443431_10119"/>
<accession>A0A1I3ILW5</accession>
<gene>
    <name evidence="4" type="ORF">SAMN05443431_10119</name>
</gene>
<evidence type="ECO:0000259" key="3">
    <source>
        <dbReference type="Pfam" id="PF03544"/>
    </source>
</evidence>
<protein>
    <submittedName>
        <fullName evidence="4">Protein TonB</fullName>
    </submittedName>
</protein>
<proteinExistence type="predicted"/>
<sequence>MMISSKKESFSKKVEENVRKPQKKDVNLKTNTALYFQIGLIMCLLAAYGALEYQFETKDFKVPVTAKADVEEDYMFAPVITVAPDAVETSEPVSKQPVRPDNVTMVPNDTPDEKITEQNLISDIIHATKPEGTKPSLDEKSLVVIEPEEEVHINFVEKVPVYPGCESANSNDQRKKCMSNKLAKLIKKKFDRNLGTELGLREGVQRIYVNFRINKSGIVEIMSTRAPHKDLEKEANRVVDKVPQMKPGEQGGEPVSVLYSLPIIFEVKY</sequence>
<reference evidence="5" key="1">
    <citation type="submission" date="2016-10" db="EMBL/GenBank/DDBJ databases">
        <authorList>
            <person name="Varghese N."/>
            <person name="Submissions S."/>
        </authorList>
    </citation>
    <scope>NUCLEOTIDE SEQUENCE [LARGE SCALE GENOMIC DNA]</scope>
    <source>
        <strain evidence="5">DSM 28881</strain>
    </source>
</reference>
<feature type="domain" description="TonB C-terminal" evidence="3">
    <location>
        <begin position="208"/>
        <end position="266"/>
    </location>
</feature>
<dbReference type="GO" id="GO:0055085">
    <property type="term" value="P:transmembrane transport"/>
    <property type="evidence" value="ECO:0007669"/>
    <property type="project" value="InterPro"/>
</dbReference>